<dbReference type="EMBL" id="NJBA01000005">
    <property type="protein sequence ID" value="OWP50112.1"/>
    <property type="molecule type" value="Genomic_DNA"/>
</dbReference>
<dbReference type="Proteomes" id="UP000198145">
    <property type="component" value="Unassembled WGS sequence"/>
</dbReference>
<evidence type="ECO:0000313" key="3">
    <source>
        <dbReference type="Proteomes" id="UP000198145"/>
    </source>
</evidence>
<dbReference type="SUPFAM" id="SSF160719">
    <property type="entry name" value="gpW/gp25-like"/>
    <property type="match status" value="1"/>
</dbReference>
<dbReference type="RefSeq" id="WP_088418994.1">
    <property type="nucleotide sequence ID" value="NZ_NJBA01000005.1"/>
</dbReference>
<accession>A0A246FBG7</accession>
<dbReference type="InterPro" id="IPR007048">
    <property type="entry name" value="IraD/Gp25-like"/>
</dbReference>
<dbReference type="Gene3D" id="3.10.450.40">
    <property type="match status" value="1"/>
</dbReference>
<dbReference type="AlphaFoldDB" id="A0A246FBG7"/>
<gene>
    <name evidence="2" type="ORF">CEG18_16910</name>
</gene>
<dbReference type="InterPro" id="IPR017737">
    <property type="entry name" value="TssE1-like"/>
</dbReference>
<feature type="domain" description="IraD/Gp25-like" evidence="1">
    <location>
        <begin position="27"/>
        <end position="116"/>
    </location>
</feature>
<dbReference type="NCBIfam" id="TIGR03357">
    <property type="entry name" value="VI_zyme"/>
    <property type="match status" value="1"/>
</dbReference>
<organism evidence="2 3">
    <name type="scientific">Pseudomonas nitroreducens</name>
    <dbReference type="NCBI Taxonomy" id="46680"/>
    <lineage>
        <taxon>Bacteria</taxon>
        <taxon>Pseudomonadati</taxon>
        <taxon>Pseudomonadota</taxon>
        <taxon>Gammaproteobacteria</taxon>
        <taxon>Pseudomonadales</taxon>
        <taxon>Pseudomonadaceae</taxon>
        <taxon>Pseudomonas</taxon>
    </lineage>
</organism>
<evidence type="ECO:0000313" key="2">
    <source>
        <dbReference type="EMBL" id="OWP50112.1"/>
    </source>
</evidence>
<dbReference type="eggNOG" id="COG3518">
    <property type="taxonomic scope" value="Bacteria"/>
</dbReference>
<proteinExistence type="predicted"/>
<dbReference type="Pfam" id="PF04965">
    <property type="entry name" value="GPW_gp25"/>
    <property type="match status" value="1"/>
</dbReference>
<comment type="caution">
    <text evidence="2">The sequence shown here is derived from an EMBL/GenBank/DDBJ whole genome shotgun (WGS) entry which is preliminary data.</text>
</comment>
<reference evidence="2 3" key="1">
    <citation type="submission" date="2017-06" db="EMBL/GenBank/DDBJ databases">
        <title>Draft genome of Pseudomonas nitroreducens DF05.</title>
        <authorList>
            <person name="Iyer R."/>
        </authorList>
    </citation>
    <scope>NUCLEOTIDE SEQUENCE [LARGE SCALE GENOMIC DNA]</scope>
    <source>
        <strain evidence="2 3">DF05</strain>
    </source>
</reference>
<sequence>MHGIARPPLLDRLSEAGEAEPGFDQRALAASVAQELSRLLNSRSPAGNGIGILAYGIADWTALQARREADRLHLAREIRRAVVRFEPRLGLSEVVVDADPQQPQRLRVRLLGNLRQGADQAPLLFELIPVGGTLEVRHERLD</sequence>
<name>A0A246FBG7_PSENT</name>
<evidence type="ECO:0000259" key="1">
    <source>
        <dbReference type="Pfam" id="PF04965"/>
    </source>
</evidence>
<protein>
    <submittedName>
        <fullName evidence="2">Type VI secretion protein</fullName>
    </submittedName>
</protein>